<evidence type="ECO:0000256" key="1">
    <source>
        <dbReference type="SAM" id="MobiDB-lite"/>
    </source>
</evidence>
<feature type="transmembrane region" description="Helical" evidence="2">
    <location>
        <begin position="12"/>
        <end position="34"/>
    </location>
</feature>
<feature type="transmembrane region" description="Helical" evidence="2">
    <location>
        <begin position="116"/>
        <end position="137"/>
    </location>
</feature>
<evidence type="ECO:0000313" key="4">
    <source>
        <dbReference type="Proteomes" id="UP000008837"/>
    </source>
</evidence>
<dbReference type="GeneID" id="5855166"/>
<dbReference type="GO" id="GO:0048309">
    <property type="term" value="P:endoplasmic reticulum inheritance"/>
    <property type="evidence" value="ECO:0007669"/>
    <property type="project" value="TreeGrafter"/>
</dbReference>
<dbReference type="PANTHER" id="PTHR31726:SF2">
    <property type="entry name" value="PROTEIN ICE2"/>
    <property type="match status" value="1"/>
</dbReference>
<proteinExistence type="predicted"/>
<dbReference type="InParanoid" id="A8Q1Y5"/>
<dbReference type="RefSeq" id="XP_001730859.1">
    <property type="nucleotide sequence ID" value="XM_001730807.1"/>
</dbReference>
<protein>
    <submittedName>
        <fullName evidence="3">Uncharacterized protein</fullName>
    </submittedName>
</protein>
<feature type="transmembrane region" description="Helical" evidence="2">
    <location>
        <begin position="212"/>
        <end position="234"/>
    </location>
</feature>
<dbReference type="KEGG" id="mgl:MGL_1858"/>
<dbReference type="OrthoDB" id="5577218at2759"/>
<accession>A8Q1Y5</accession>
<keyword evidence="2" id="KW-0812">Transmembrane</keyword>
<evidence type="ECO:0000256" key="2">
    <source>
        <dbReference type="SAM" id="Phobius"/>
    </source>
</evidence>
<gene>
    <name evidence="3" type="ORF">MGL_1858</name>
</gene>
<dbReference type="VEuPathDB" id="FungiDB:MGL_1858"/>
<dbReference type="GO" id="GO:0000921">
    <property type="term" value="P:septin ring assembly"/>
    <property type="evidence" value="ECO:0007669"/>
    <property type="project" value="TreeGrafter"/>
</dbReference>
<reference evidence="3 4" key="1">
    <citation type="journal article" date="2007" name="Proc. Natl. Acad. Sci. U.S.A.">
        <title>Dandruff-associated Malassezia genomes reveal convergent and divergent virulence traits shared with plant and human fungal pathogens.</title>
        <authorList>
            <person name="Xu J."/>
            <person name="Saunders C.W."/>
            <person name="Hu P."/>
            <person name="Grant R.A."/>
            <person name="Boekhout T."/>
            <person name="Kuramae E.E."/>
            <person name="Kronstad J.W."/>
            <person name="Deangelis Y.M."/>
            <person name="Reeder N.L."/>
            <person name="Johnstone K.R."/>
            <person name="Leland M."/>
            <person name="Fieno A.M."/>
            <person name="Begley W.M."/>
            <person name="Sun Y."/>
            <person name="Lacey M.P."/>
            <person name="Chaudhary T."/>
            <person name="Keough T."/>
            <person name="Chu L."/>
            <person name="Sears R."/>
            <person name="Yuan B."/>
            <person name="Dawson T.L.Jr."/>
        </authorList>
    </citation>
    <scope>NUCLEOTIDE SEQUENCE [LARGE SCALE GENOMIC DNA]</scope>
    <source>
        <strain evidence="4">ATCC MYA-4612 / CBS 7966</strain>
    </source>
</reference>
<feature type="compositionally biased region" description="Basic and acidic residues" evidence="1">
    <location>
        <begin position="169"/>
        <end position="184"/>
    </location>
</feature>
<dbReference type="Pfam" id="PF08426">
    <property type="entry name" value="ICE2"/>
    <property type="match status" value="1"/>
</dbReference>
<evidence type="ECO:0000313" key="3">
    <source>
        <dbReference type="EMBL" id="EDP43645.1"/>
    </source>
</evidence>
<name>A8Q1Y5_MALGO</name>
<organism evidence="3 4">
    <name type="scientific">Malassezia globosa (strain ATCC MYA-4612 / CBS 7966)</name>
    <name type="common">Dandruff-associated fungus</name>
    <dbReference type="NCBI Taxonomy" id="425265"/>
    <lineage>
        <taxon>Eukaryota</taxon>
        <taxon>Fungi</taxon>
        <taxon>Dikarya</taxon>
        <taxon>Basidiomycota</taxon>
        <taxon>Ustilaginomycotina</taxon>
        <taxon>Malasseziomycetes</taxon>
        <taxon>Malasseziales</taxon>
        <taxon>Malasseziaceae</taxon>
        <taxon>Malassezia</taxon>
    </lineage>
</organism>
<dbReference type="PANTHER" id="PTHR31726">
    <property type="entry name" value="PROTEIN ICE2"/>
    <property type="match status" value="1"/>
</dbReference>
<sequence length="269" mass="30382">MSFEGVTNGRALTSAAIGASIASTLWISGFALAFRKANIVETSLMFSYVVFNVYQLSTTLVLGSDPLDLLQSFRSARFPALLIHGHTVALLDRIVRALENGLRVLTVALETLPPTVIVSLVYRLAIMYLATRVLVLFQLQTKRRVRVPENPPQSLSQQVESEKLSELLHKAKEPDSPNETKDAPDYLSSRPMPETSDDKEEERKMDMRPSSIGMFFVRYSRFILITVYSHLLLLDQNHQIYWRMLAVSFTLGMWGIELLLSKADDVIFE</sequence>
<dbReference type="Proteomes" id="UP000008837">
    <property type="component" value="Unassembled WGS sequence"/>
</dbReference>
<dbReference type="EMBL" id="AAYY01000006">
    <property type="protein sequence ID" value="EDP43645.1"/>
    <property type="molecule type" value="Genomic_DNA"/>
</dbReference>
<keyword evidence="4" id="KW-1185">Reference proteome</keyword>
<dbReference type="GO" id="GO:0032541">
    <property type="term" value="C:cortical endoplasmic reticulum"/>
    <property type="evidence" value="ECO:0007669"/>
    <property type="project" value="TreeGrafter"/>
</dbReference>
<feature type="transmembrane region" description="Helical" evidence="2">
    <location>
        <begin position="240"/>
        <end position="260"/>
    </location>
</feature>
<comment type="caution">
    <text evidence="3">The sequence shown here is derived from an EMBL/GenBank/DDBJ whole genome shotgun (WGS) entry which is preliminary data.</text>
</comment>
<dbReference type="InterPro" id="IPR013635">
    <property type="entry name" value="Ice2"/>
</dbReference>
<dbReference type="GO" id="GO:0005789">
    <property type="term" value="C:endoplasmic reticulum membrane"/>
    <property type="evidence" value="ECO:0007669"/>
    <property type="project" value="TreeGrafter"/>
</dbReference>
<dbReference type="STRING" id="425265.A8Q1Y5"/>
<dbReference type="GO" id="GO:0097038">
    <property type="term" value="C:perinuclear endoplasmic reticulum"/>
    <property type="evidence" value="ECO:0007669"/>
    <property type="project" value="TreeGrafter"/>
</dbReference>
<feature type="region of interest" description="Disordered" evidence="1">
    <location>
        <begin position="169"/>
        <end position="205"/>
    </location>
</feature>
<dbReference type="AlphaFoldDB" id="A8Q1Y5"/>
<keyword evidence="2" id="KW-1133">Transmembrane helix</keyword>
<feature type="transmembrane region" description="Helical" evidence="2">
    <location>
        <begin position="46"/>
        <end position="64"/>
    </location>
</feature>
<keyword evidence="2" id="KW-0472">Membrane</keyword>